<protein>
    <submittedName>
        <fullName evidence="1">Uncharacterized protein</fullName>
    </submittedName>
</protein>
<gene>
    <name evidence="1" type="ORF">A3F84_29760</name>
</gene>
<reference evidence="1 2" key="1">
    <citation type="journal article" date="2016" name="Nat. Commun.">
        <title>Thousands of microbial genomes shed light on interconnected biogeochemical processes in an aquifer system.</title>
        <authorList>
            <person name="Anantharaman K."/>
            <person name="Brown C.T."/>
            <person name="Hug L.A."/>
            <person name="Sharon I."/>
            <person name="Castelle C.J."/>
            <person name="Probst A.J."/>
            <person name="Thomas B.C."/>
            <person name="Singh A."/>
            <person name="Wilkins M.J."/>
            <person name="Karaoz U."/>
            <person name="Brodie E.L."/>
            <person name="Williams K.H."/>
            <person name="Hubbard S.S."/>
            <person name="Banfield J.F."/>
        </authorList>
    </citation>
    <scope>NUCLEOTIDE SEQUENCE [LARGE SCALE GENOMIC DNA]</scope>
    <source>
        <strain evidence="2">RIFCSPLOWO2_12_FULL_64_10</strain>
    </source>
</reference>
<dbReference type="Gene3D" id="2.70.98.70">
    <property type="match status" value="1"/>
</dbReference>
<dbReference type="EMBL" id="MFKF01000074">
    <property type="protein sequence ID" value="OGG55523.1"/>
    <property type="molecule type" value="Genomic_DNA"/>
</dbReference>
<dbReference type="Proteomes" id="UP000178606">
    <property type="component" value="Unassembled WGS sequence"/>
</dbReference>
<comment type="caution">
    <text evidence="1">The sequence shown here is derived from an EMBL/GenBank/DDBJ whole genome shotgun (WGS) entry which is preliminary data.</text>
</comment>
<sequence length="328" mass="35320">MNSAEAHNTALIRAADGSADRCLTWRGGLRFFAEASTVKAVEVAEEDPALLKQGFPADQQAMYQRTVALLETPARANQPPGAYAVDIFRLQGGTTHDYYIHSLGDAFSLTGAELRPVADPKLSLYEVSGFAHKTAAGTHVITGISRTKTDDAFTAAWRDLKDWRTLPPAVDREAVVQVRMLGVPGTEVFVGTAPGQRYIDARDVAQRAIVMCVRRSADAFRDAPDAFVAVIDAGRQQGGTVKQIGRLMVSSGDSAALGVRIEHRDGVDYVLSATQDDVETTFREPGTGQKIVLTGRLGVVRVVPERPAALVLLRGTHLTGDVETPGRR</sequence>
<accession>A0A1F6D256</accession>
<organism evidence="1 2">
    <name type="scientific">Handelsmanbacteria sp. (strain RIFCSPLOWO2_12_FULL_64_10)</name>
    <dbReference type="NCBI Taxonomy" id="1817868"/>
    <lineage>
        <taxon>Bacteria</taxon>
        <taxon>Candidatus Handelsmaniibacteriota</taxon>
    </lineage>
</organism>
<name>A0A1F6D256_HANXR</name>
<evidence type="ECO:0000313" key="2">
    <source>
        <dbReference type="Proteomes" id="UP000178606"/>
    </source>
</evidence>
<dbReference type="AlphaFoldDB" id="A0A1F6D256"/>
<proteinExistence type="predicted"/>
<evidence type="ECO:0000313" key="1">
    <source>
        <dbReference type="EMBL" id="OGG55523.1"/>
    </source>
</evidence>